<feature type="domain" description="Peptidase S54 rhomboid" evidence="8">
    <location>
        <begin position="55"/>
        <end position="219"/>
    </location>
</feature>
<accession>A0A9D9NR29</accession>
<keyword evidence="3 7" id="KW-0812">Transmembrane</keyword>
<sequence length="230" mass="25932">MGYYEYGRGGFLSNIPVAVKNIILINILVYLLTLLTGDFMYEKFALFYIESPYFHWWQPITHMFVHGGFFHIFFNMYTLLIFGCALERIWGPKKFLLFYFVTGIGAALLHTGVTAFQVEHFKGLAEAGDMAAIGGYRRLMITPTVGASGAIYGVLLGYGMLFPNNVLQLLFPPVALKAKWFVLIFAVIELATGVLGTRDGIAHFAHLGGMIFGLIMILIWKKKNRLYYEG</sequence>
<dbReference type="GO" id="GO:0004252">
    <property type="term" value="F:serine-type endopeptidase activity"/>
    <property type="evidence" value="ECO:0007669"/>
    <property type="project" value="InterPro"/>
</dbReference>
<dbReference type="Proteomes" id="UP000823772">
    <property type="component" value="Unassembled WGS sequence"/>
</dbReference>
<comment type="similarity">
    <text evidence="2">Belongs to the peptidase S54 family.</text>
</comment>
<evidence type="ECO:0000256" key="5">
    <source>
        <dbReference type="ARBA" id="ARBA00022989"/>
    </source>
</evidence>
<name>A0A9D9NR29_9BACT</name>
<feature type="transmembrane region" description="Helical" evidence="7">
    <location>
        <begin position="96"/>
        <end position="118"/>
    </location>
</feature>
<feature type="transmembrane region" description="Helical" evidence="7">
    <location>
        <begin position="61"/>
        <end position="84"/>
    </location>
</feature>
<protein>
    <submittedName>
        <fullName evidence="9">Rhomboid family intramembrane serine protease</fullName>
    </submittedName>
</protein>
<comment type="caution">
    <text evidence="9">The sequence shown here is derived from an EMBL/GenBank/DDBJ whole genome shotgun (WGS) entry which is preliminary data.</text>
</comment>
<comment type="subcellular location">
    <subcellularLocation>
        <location evidence="1">Membrane</location>
        <topology evidence="1">Multi-pass membrane protein</topology>
    </subcellularLocation>
</comment>
<feature type="transmembrane region" description="Helical" evidence="7">
    <location>
        <begin position="201"/>
        <end position="220"/>
    </location>
</feature>
<reference evidence="9" key="2">
    <citation type="journal article" date="2021" name="PeerJ">
        <title>Extensive microbial diversity within the chicken gut microbiome revealed by metagenomics and culture.</title>
        <authorList>
            <person name="Gilroy R."/>
            <person name="Ravi A."/>
            <person name="Getino M."/>
            <person name="Pursley I."/>
            <person name="Horton D.L."/>
            <person name="Alikhan N.F."/>
            <person name="Baker D."/>
            <person name="Gharbi K."/>
            <person name="Hall N."/>
            <person name="Watson M."/>
            <person name="Adriaenssens E.M."/>
            <person name="Foster-Nyarko E."/>
            <person name="Jarju S."/>
            <person name="Secka A."/>
            <person name="Antonio M."/>
            <person name="Oren A."/>
            <person name="Chaudhuri R.R."/>
            <person name="La Ragione R."/>
            <person name="Hildebrand F."/>
            <person name="Pallen M.J."/>
        </authorList>
    </citation>
    <scope>NUCLEOTIDE SEQUENCE</scope>
    <source>
        <strain evidence="9">B3-2255</strain>
    </source>
</reference>
<evidence type="ECO:0000256" key="6">
    <source>
        <dbReference type="ARBA" id="ARBA00023136"/>
    </source>
</evidence>
<reference evidence="9" key="1">
    <citation type="submission" date="2020-10" db="EMBL/GenBank/DDBJ databases">
        <authorList>
            <person name="Gilroy R."/>
        </authorList>
    </citation>
    <scope>NUCLEOTIDE SEQUENCE</scope>
    <source>
        <strain evidence="9">B3-2255</strain>
    </source>
</reference>
<keyword evidence="6 7" id="KW-0472">Membrane</keyword>
<dbReference type="Pfam" id="PF01694">
    <property type="entry name" value="Rhomboid"/>
    <property type="match status" value="1"/>
</dbReference>
<organism evidence="9 10">
    <name type="scientific">Candidatus Merdivivens faecigallinarum</name>
    <dbReference type="NCBI Taxonomy" id="2840871"/>
    <lineage>
        <taxon>Bacteria</taxon>
        <taxon>Pseudomonadati</taxon>
        <taxon>Bacteroidota</taxon>
        <taxon>Bacteroidia</taxon>
        <taxon>Bacteroidales</taxon>
        <taxon>Muribaculaceae</taxon>
        <taxon>Muribaculaceae incertae sedis</taxon>
        <taxon>Candidatus Merdivivens</taxon>
    </lineage>
</organism>
<feature type="transmembrane region" description="Helical" evidence="7">
    <location>
        <begin position="21"/>
        <end position="41"/>
    </location>
</feature>
<dbReference type="SUPFAM" id="SSF144091">
    <property type="entry name" value="Rhomboid-like"/>
    <property type="match status" value="1"/>
</dbReference>
<feature type="transmembrane region" description="Helical" evidence="7">
    <location>
        <begin position="138"/>
        <end position="162"/>
    </location>
</feature>
<feature type="transmembrane region" description="Helical" evidence="7">
    <location>
        <begin position="174"/>
        <end position="195"/>
    </location>
</feature>
<dbReference type="EMBL" id="JADILY010000153">
    <property type="protein sequence ID" value="MBO8482343.1"/>
    <property type="molecule type" value="Genomic_DNA"/>
</dbReference>
<dbReference type="AlphaFoldDB" id="A0A9D9NR29"/>
<evidence type="ECO:0000313" key="10">
    <source>
        <dbReference type="Proteomes" id="UP000823772"/>
    </source>
</evidence>
<dbReference type="InterPro" id="IPR022764">
    <property type="entry name" value="Peptidase_S54_rhomboid_dom"/>
</dbReference>
<evidence type="ECO:0000256" key="2">
    <source>
        <dbReference type="ARBA" id="ARBA00009045"/>
    </source>
</evidence>
<dbReference type="PANTHER" id="PTHR43731:SF14">
    <property type="entry name" value="PRESENILIN-ASSOCIATED RHOMBOID-LIKE PROTEIN, MITOCHONDRIAL"/>
    <property type="match status" value="1"/>
</dbReference>
<keyword evidence="5 7" id="KW-1133">Transmembrane helix</keyword>
<gene>
    <name evidence="9" type="ORF">IAC87_07380</name>
</gene>
<dbReference type="PANTHER" id="PTHR43731">
    <property type="entry name" value="RHOMBOID PROTEASE"/>
    <property type="match status" value="1"/>
</dbReference>
<evidence type="ECO:0000256" key="3">
    <source>
        <dbReference type="ARBA" id="ARBA00022692"/>
    </source>
</evidence>
<keyword evidence="9" id="KW-0645">Protease</keyword>
<dbReference type="GO" id="GO:0016020">
    <property type="term" value="C:membrane"/>
    <property type="evidence" value="ECO:0007669"/>
    <property type="project" value="UniProtKB-SubCell"/>
</dbReference>
<dbReference type="Gene3D" id="1.20.1540.10">
    <property type="entry name" value="Rhomboid-like"/>
    <property type="match status" value="1"/>
</dbReference>
<proteinExistence type="inferred from homology"/>
<dbReference type="InterPro" id="IPR050925">
    <property type="entry name" value="Rhomboid_protease_S54"/>
</dbReference>
<evidence type="ECO:0000259" key="8">
    <source>
        <dbReference type="Pfam" id="PF01694"/>
    </source>
</evidence>
<evidence type="ECO:0000256" key="1">
    <source>
        <dbReference type="ARBA" id="ARBA00004141"/>
    </source>
</evidence>
<evidence type="ECO:0000256" key="7">
    <source>
        <dbReference type="SAM" id="Phobius"/>
    </source>
</evidence>
<keyword evidence="4" id="KW-0378">Hydrolase</keyword>
<dbReference type="SMART" id="SM01160">
    <property type="entry name" value="DUF1751"/>
    <property type="match status" value="1"/>
</dbReference>
<dbReference type="InterPro" id="IPR035952">
    <property type="entry name" value="Rhomboid-like_sf"/>
</dbReference>
<evidence type="ECO:0000313" key="9">
    <source>
        <dbReference type="EMBL" id="MBO8482343.1"/>
    </source>
</evidence>
<dbReference type="GO" id="GO:0006508">
    <property type="term" value="P:proteolysis"/>
    <property type="evidence" value="ECO:0007669"/>
    <property type="project" value="UniProtKB-KW"/>
</dbReference>
<evidence type="ECO:0000256" key="4">
    <source>
        <dbReference type="ARBA" id="ARBA00022801"/>
    </source>
</evidence>